<organism evidence="6">
    <name type="scientific">Desulfobacca acetoxidans</name>
    <dbReference type="NCBI Taxonomy" id="60893"/>
    <lineage>
        <taxon>Bacteria</taxon>
        <taxon>Pseudomonadati</taxon>
        <taxon>Thermodesulfobacteriota</taxon>
        <taxon>Desulfobaccia</taxon>
        <taxon>Desulfobaccales</taxon>
        <taxon>Desulfobaccaceae</taxon>
        <taxon>Desulfobacca</taxon>
    </lineage>
</organism>
<dbReference type="AlphaFoldDB" id="A0A7V6A5D5"/>
<dbReference type="GO" id="GO:0006529">
    <property type="term" value="P:asparagine biosynthetic process"/>
    <property type="evidence" value="ECO:0007669"/>
    <property type="project" value="InterPro"/>
</dbReference>
<dbReference type="Gene3D" id="3.40.50.620">
    <property type="entry name" value="HUPs"/>
    <property type="match status" value="1"/>
</dbReference>
<dbReference type="SUPFAM" id="SSF56235">
    <property type="entry name" value="N-terminal nucleophile aminohydrolases (Ntn hydrolases)"/>
    <property type="match status" value="1"/>
</dbReference>
<dbReference type="InterPro" id="IPR029055">
    <property type="entry name" value="Ntn_hydrolases_N"/>
</dbReference>
<evidence type="ECO:0000256" key="1">
    <source>
        <dbReference type="ARBA" id="ARBA00005187"/>
    </source>
</evidence>
<dbReference type="GO" id="GO:0004066">
    <property type="term" value="F:asparagine synthase (glutamine-hydrolyzing) activity"/>
    <property type="evidence" value="ECO:0007669"/>
    <property type="project" value="UniProtKB-EC"/>
</dbReference>
<reference evidence="6" key="1">
    <citation type="journal article" date="2020" name="mSystems">
        <title>Genome- and Community-Level Interaction Insights into Carbon Utilization and Element Cycling Functions of Hydrothermarchaeota in Hydrothermal Sediment.</title>
        <authorList>
            <person name="Zhou Z."/>
            <person name="Liu Y."/>
            <person name="Xu W."/>
            <person name="Pan J."/>
            <person name="Luo Z.H."/>
            <person name="Li M."/>
        </authorList>
    </citation>
    <scope>NUCLEOTIDE SEQUENCE [LARGE SCALE GENOMIC DNA]</scope>
    <source>
        <strain evidence="6">SpSt-767</strain>
    </source>
</reference>
<proteinExistence type="predicted"/>
<feature type="domain" description="Asparagine synthetase" evidence="5">
    <location>
        <begin position="234"/>
        <end position="311"/>
    </location>
</feature>
<gene>
    <name evidence="6" type="ORF">ENV52_12180</name>
</gene>
<sequence length="637" mass="71741">MVGTRFICAVHGKLQPQADPVKAPPDPMIGPQPWEARTIWLQDWCRLDYLKYEAYPITCFENQEFLVYLEGRLYGLEESRLESELLHLAHCALSPENRITSLTNWLRAADGDFLIFILHKKTDIISVVNDLFARLPVYYSWDDRILVISRDLQYVRQKKTARLDPMSLTQYLVFGFPLGQKTLFEGIYTLPPASLITIDRQHCRADIHRLLRHNLEELLPPPGNVHDHAGHLVDLFRVACANRAAGSGKNIVSLSGGLDSRAVAACLKRENLPVAAATFLDHRAGNIADFQTAGEIAAHLHLPWHTFYLAPPCDRASQTLLRLKQGANNLEMNFILNFLDGLVRTFGSGLTCFTGDGGGDTLGESRPYRRLSTPASLMHYLMERYRIFPLRLATSLTGVAPQDFVMVLADLLASYPERTMTRKYQHFFCLEVATKQYHEGEDRNRQYFWSVSPFYAPRFFEAALSCPDDQKFGLRLYRQFLGILSPGLENLPYADWGAPLGSWKFALLYAAKNLSRKQPQLTRSIKHLFRSSPGRAPHPYPVQVLTKQLSACPSLAAYFSVDALKNLVGRIDTLTIGQQWTLFTLTSLMEELSAQENGAPRPGLVSGASALSTSPLPHPAKRSEEKIQRRSQGSAIR</sequence>
<evidence type="ECO:0000313" key="6">
    <source>
        <dbReference type="EMBL" id="HHS30445.1"/>
    </source>
</evidence>
<dbReference type="EMBL" id="DTGR01000188">
    <property type="protein sequence ID" value="HHS30445.1"/>
    <property type="molecule type" value="Genomic_DNA"/>
</dbReference>
<dbReference type="PANTHER" id="PTHR43284:SF1">
    <property type="entry name" value="ASPARAGINE SYNTHETASE"/>
    <property type="match status" value="1"/>
</dbReference>
<evidence type="ECO:0000256" key="4">
    <source>
        <dbReference type="SAM" id="MobiDB-lite"/>
    </source>
</evidence>
<evidence type="ECO:0000259" key="5">
    <source>
        <dbReference type="Pfam" id="PF00733"/>
    </source>
</evidence>
<dbReference type="EC" id="6.3.5.4" evidence="2"/>
<accession>A0A7V6A5D5</accession>
<dbReference type="PANTHER" id="PTHR43284">
    <property type="entry name" value="ASPARAGINE SYNTHETASE (GLUTAMINE-HYDROLYZING)"/>
    <property type="match status" value="1"/>
</dbReference>
<dbReference type="InterPro" id="IPR051786">
    <property type="entry name" value="ASN_synthetase/amidase"/>
</dbReference>
<name>A0A7V6A5D5_9BACT</name>
<dbReference type="Gene3D" id="3.60.20.10">
    <property type="entry name" value="Glutamine Phosphoribosylpyrophosphate, subunit 1, domain 1"/>
    <property type="match status" value="1"/>
</dbReference>
<feature type="region of interest" description="Disordered" evidence="4">
    <location>
        <begin position="596"/>
        <end position="637"/>
    </location>
</feature>
<comment type="pathway">
    <text evidence="1">Amino-acid biosynthesis; L-asparagine biosynthesis; L-asparagine from L-aspartate (L-Gln route): step 1/1.</text>
</comment>
<evidence type="ECO:0000256" key="3">
    <source>
        <dbReference type="ARBA" id="ARBA00048741"/>
    </source>
</evidence>
<dbReference type="InterPro" id="IPR014729">
    <property type="entry name" value="Rossmann-like_a/b/a_fold"/>
</dbReference>
<comment type="caution">
    <text evidence="6">The sequence shown here is derived from an EMBL/GenBank/DDBJ whole genome shotgun (WGS) entry which is preliminary data.</text>
</comment>
<evidence type="ECO:0000256" key="2">
    <source>
        <dbReference type="ARBA" id="ARBA00012737"/>
    </source>
</evidence>
<dbReference type="SUPFAM" id="SSF52402">
    <property type="entry name" value="Adenine nucleotide alpha hydrolases-like"/>
    <property type="match status" value="1"/>
</dbReference>
<dbReference type="InterPro" id="IPR001962">
    <property type="entry name" value="Asn_synthase"/>
</dbReference>
<dbReference type="Pfam" id="PF00733">
    <property type="entry name" value="Asn_synthase"/>
    <property type="match status" value="1"/>
</dbReference>
<comment type="catalytic activity">
    <reaction evidence="3">
        <text>L-aspartate + L-glutamine + ATP + H2O = L-asparagine + L-glutamate + AMP + diphosphate + H(+)</text>
        <dbReference type="Rhea" id="RHEA:12228"/>
        <dbReference type="ChEBI" id="CHEBI:15377"/>
        <dbReference type="ChEBI" id="CHEBI:15378"/>
        <dbReference type="ChEBI" id="CHEBI:29985"/>
        <dbReference type="ChEBI" id="CHEBI:29991"/>
        <dbReference type="ChEBI" id="CHEBI:30616"/>
        <dbReference type="ChEBI" id="CHEBI:33019"/>
        <dbReference type="ChEBI" id="CHEBI:58048"/>
        <dbReference type="ChEBI" id="CHEBI:58359"/>
        <dbReference type="ChEBI" id="CHEBI:456215"/>
        <dbReference type="EC" id="6.3.5.4"/>
    </reaction>
</comment>
<protein>
    <recommendedName>
        <fullName evidence="2">asparagine synthase (glutamine-hydrolyzing)</fullName>
        <ecNumber evidence="2">6.3.5.4</ecNumber>
    </recommendedName>
</protein>